<proteinExistence type="predicted"/>
<reference evidence="1" key="1">
    <citation type="submission" date="2022-06" db="EMBL/GenBank/DDBJ databases">
        <title>Genomic Encyclopedia of Archaeal and Bacterial Type Strains, Phase II (KMG-II): from individual species to whole genera.</title>
        <authorList>
            <person name="Goeker M."/>
        </authorList>
    </citation>
    <scope>NUCLEOTIDE SEQUENCE</scope>
    <source>
        <strain evidence="1">DSM 43935</strain>
    </source>
</reference>
<accession>A0AAE3KFT7</accession>
<name>A0AAE3KFT7_9PSEU</name>
<dbReference type="Proteomes" id="UP001206128">
    <property type="component" value="Unassembled WGS sequence"/>
</dbReference>
<dbReference type="AlphaFoldDB" id="A0AAE3KFT7"/>
<keyword evidence="2" id="KW-1185">Reference proteome</keyword>
<gene>
    <name evidence="1" type="ORF">LX83_001604</name>
</gene>
<evidence type="ECO:0000313" key="2">
    <source>
        <dbReference type="Proteomes" id="UP001206128"/>
    </source>
</evidence>
<sequence>MMKLFAYHDSSGNIAGLAFSPTDDAIPAEVTTERQPGIRATEVQIPTGVTLNPDDPQSVYQELGKLVADYRVEQGSLAKKT</sequence>
<evidence type="ECO:0000313" key="1">
    <source>
        <dbReference type="EMBL" id="MCP2164764.1"/>
    </source>
</evidence>
<comment type="caution">
    <text evidence="1">The sequence shown here is derived from an EMBL/GenBank/DDBJ whole genome shotgun (WGS) entry which is preliminary data.</text>
</comment>
<protein>
    <submittedName>
        <fullName evidence="1">Uncharacterized protein</fullName>
    </submittedName>
</protein>
<dbReference type="EMBL" id="JAMTCK010000003">
    <property type="protein sequence ID" value="MCP2164764.1"/>
    <property type="molecule type" value="Genomic_DNA"/>
</dbReference>
<organism evidence="1 2">
    <name type="scientific">Goodfellowiella coeruleoviolacea</name>
    <dbReference type="NCBI Taxonomy" id="334858"/>
    <lineage>
        <taxon>Bacteria</taxon>
        <taxon>Bacillati</taxon>
        <taxon>Actinomycetota</taxon>
        <taxon>Actinomycetes</taxon>
        <taxon>Pseudonocardiales</taxon>
        <taxon>Pseudonocardiaceae</taxon>
        <taxon>Goodfellowiella</taxon>
    </lineage>
</organism>